<sequence>MKKLLFFVVTFIAVFAVSVHPAVAAKPLDNCHYVVDGNIPYPAGHTLADDYITTGYDIFGYNYQAHVFNGTYANAYLGRSGFPPYTGEDESYLLANPTAKTTWMWPFRNVNLQMKWNDAWLANKDCGPDGTLDRPDPVLGSGAWLTNHATGTYTSSTDYRWDISGTWLLDFAGGTDNREFRSLVQDVDGNVTGEFWWLNGANFEYGGTLEGTLVDDTLTLHYVRPAPYTYFGDFVGTVGVDEITAGSFSDSDGNDLLWTATGASQQVYDTCTVSDFVKIIAPPLDAKVFGSKWYTVDNAEIGPVIWGDFAIIQEIASDPCGEYGVIDYMSPLRKGLGNW</sequence>
<protein>
    <submittedName>
        <fullName evidence="2">Uncharacterized protein</fullName>
    </submittedName>
</protein>
<organism evidence="2 3">
    <name type="scientific">candidate division WWE3 bacterium</name>
    <dbReference type="NCBI Taxonomy" id="2053526"/>
    <lineage>
        <taxon>Bacteria</taxon>
        <taxon>Katanobacteria</taxon>
    </lineage>
</organism>
<evidence type="ECO:0000313" key="2">
    <source>
        <dbReference type="EMBL" id="HCQ40743.1"/>
    </source>
</evidence>
<dbReference type="AlphaFoldDB" id="A0A656PMZ9"/>
<comment type="caution">
    <text evidence="2">The sequence shown here is derived from an EMBL/GenBank/DDBJ whole genome shotgun (WGS) entry which is preliminary data.</text>
</comment>
<evidence type="ECO:0000256" key="1">
    <source>
        <dbReference type="SAM" id="SignalP"/>
    </source>
</evidence>
<dbReference type="EMBL" id="DQFB01000004">
    <property type="protein sequence ID" value="HCQ40743.1"/>
    <property type="molecule type" value="Genomic_DNA"/>
</dbReference>
<feature type="chain" id="PRO_5024797176" evidence="1">
    <location>
        <begin position="25"/>
        <end position="339"/>
    </location>
</feature>
<name>A0A656PMZ9_UNCKA</name>
<gene>
    <name evidence="2" type="ORF">DIU24_03485</name>
</gene>
<accession>A0A656PMZ9</accession>
<reference evidence="2 3" key="1">
    <citation type="journal article" date="2018" name="Nat. Biotechnol.">
        <title>A standardized bacterial taxonomy based on genome phylogeny substantially revises the tree of life.</title>
        <authorList>
            <person name="Parks D.H."/>
            <person name="Chuvochina M."/>
            <person name="Waite D.W."/>
            <person name="Rinke C."/>
            <person name="Skarshewski A."/>
            <person name="Chaumeil P.A."/>
            <person name="Hugenholtz P."/>
        </authorList>
    </citation>
    <scope>NUCLEOTIDE SEQUENCE [LARGE SCALE GENOMIC DNA]</scope>
    <source>
        <strain evidence="2">UBA12021</strain>
    </source>
</reference>
<feature type="signal peptide" evidence="1">
    <location>
        <begin position="1"/>
        <end position="24"/>
    </location>
</feature>
<dbReference type="Proteomes" id="UP000262056">
    <property type="component" value="Unassembled WGS sequence"/>
</dbReference>
<evidence type="ECO:0000313" key="3">
    <source>
        <dbReference type="Proteomes" id="UP000262056"/>
    </source>
</evidence>
<keyword evidence="1" id="KW-0732">Signal</keyword>
<proteinExistence type="predicted"/>